<evidence type="ECO:0000313" key="2">
    <source>
        <dbReference type="Proteomes" id="UP000675554"/>
    </source>
</evidence>
<reference evidence="1" key="1">
    <citation type="submission" date="2021-04" db="EMBL/GenBank/DDBJ databases">
        <title>Sequencing of actinobacteria type strains.</title>
        <authorList>
            <person name="Nguyen G.-S."/>
            <person name="Wentzel A."/>
        </authorList>
    </citation>
    <scope>NUCLEOTIDE SEQUENCE</scope>
    <source>
        <strain evidence="1">DSM 42095</strain>
    </source>
</reference>
<evidence type="ECO:0000313" key="1">
    <source>
        <dbReference type="EMBL" id="MBR7674294.1"/>
    </source>
</evidence>
<dbReference type="EMBL" id="JAGSMN010000322">
    <property type="protein sequence ID" value="MBR7674294.1"/>
    <property type="molecule type" value="Genomic_DNA"/>
</dbReference>
<organism evidence="1 2">
    <name type="scientific">Streptomyces daliensis</name>
    <dbReference type="NCBI Taxonomy" id="299421"/>
    <lineage>
        <taxon>Bacteria</taxon>
        <taxon>Bacillati</taxon>
        <taxon>Actinomycetota</taxon>
        <taxon>Actinomycetes</taxon>
        <taxon>Kitasatosporales</taxon>
        <taxon>Streptomycetaceae</taxon>
        <taxon>Streptomyces</taxon>
    </lineage>
</organism>
<accession>A0A8T4IYG1</accession>
<dbReference type="AlphaFoldDB" id="A0A8T4IYG1"/>
<proteinExistence type="predicted"/>
<name>A0A8T4IYG1_9ACTN</name>
<sequence length="76" mass="9087">MSEDAFTARYYRYEEAGEQRCSSLLEAVRYLRQHYERGDLFPRDIVDRDETVVLSGHALRRAMDHARSLIPRQRQE</sequence>
<keyword evidence="2" id="KW-1185">Reference proteome</keyword>
<gene>
    <name evidence="1" type="ORF">KDA82_14960</name>
</gene>
<protein>
    <submittedName>
        <fullName evidence="1">Uncharacterized protein</fullName>
    </submittedName>
</protein>
<dbReference type="Proteomes" id="UP000675554">
    <property type="component" value="Unassembled WGS sequence"/>
</dbReference>
<comment type="caution">
    <text evidence="1">The sequence shown here is derived from an EMBL/GenBank/DDBJ whole genome shotgun (WGS) entry which is preliminary data.</text>
</comment>